<dbReference type="AlphaFoldDB" id="A0A9P4WD17"/>
<dbReference type="OrthoDB" id="3790594at2759"/>
<sequence>MISGFISLGFILGSFYKLAVTQTYDSVLNNLHTSAETITSDDGSSNLTISWINGRATSLNATYFLSTTLASTTEEAAPDAYAFILHWNQEFGDTGQGSRLKSVVTVPVPSFSEELVHSAALLSLFSILYLLFLFLLKVISRRWHDREETGIYWTSALLQTFDKVRRWIAFVASAIITALAWTAAMRALLLA</sequence>
<dbReference type="Proteomes" id="UP000801428">
    <property type="component" value="Unassembled WGS sequence"/>
</dbReference>
<evidence type="ECO:0000256" key="2">
    <source>
        <dbReference type="SAM" id="SignalP"/>
    </source>
</evidence>
<keyword evidence="1" id="KW-1133">Transmembrane helix</keyword>
<feature type="signal peptide" evidence="2">
    <location>
        <begin position="1"/>
        <end position="21"/>
    </location>
</feature>
<feature type="transmembrane region" description="Helical" evidence="1">
    <location>
        <begin position="167"/>
        <end position="189"/>
    </location>
</feature>
<proteinExistence type="predicted"/>
<evidence type="ECO:0000256" key="1">
    <source>
        <dbReference type="SAM" id="Phobius"/>
    </source>
</evidence>
<protein>
    <submittedName>
        <fullName evidence="3">Uncharacterized protein</fullName>
    </submittedName>
</protein>
<evidence type="ECO:0000313" key="4">
    <source>
        <dbReference type="Proteomes" id="UP000801428"/>
    </source>
</evidence>
<dbReference type="EMBL" id="SWKU01000006">
    <property type="protein sequence ID" value="KAF3005961.1"/>
    <property type="molecule type" value="Genomic_DNA"/>
</dbReference>
<name>A0A9P4WD17_CURKU</name>
<keyword evidence="1" id="KW-0472">Membrane</keyword>
<keyword evidence="2" id="KW-0732">Signal</keyword>
<organism evidence="3 4">
    <name type="scientific">Curvularia kusanoi</name>
    <name type="common">Cochliobolus kusanoi</name>
    <dbReference type="NCBI Taxonomy" id="90978"/>
    <lineage>
        <taxon>Eukaryota</taxon>
        <taxon>Fungi</taxon>
        <taxon>Dikarya</taxon>
        <taxon>Ascomycota</taxon>
        <taxon>Pezizomycotina</taxon>
        <taxon>Dothideomycetes</taxon>
        <taxon>Pleosporomycetidae</taxon>
        <taxon>Pleosporales</taxon>
        <taxon>Pleosporineae</taxon>
        <taxon>Pleosporaceae</taxon>
        <taxon>Curvularia</taxon>
    </lineage>
</organism>
<feature type="transmembrane region" description="Helical" evidence="1">
    <location>
        <begin position="115"/>
        <end position="136"/>
    </location>
</feature>
<feature type="chain" id="PRO_5040422288" evidence="2">
    <location>
        <begin position="22"/>
        <end position="191"/>
    </location>
</feature>
<evidence type="ECO:0000313" key="3">
    <source>
        <dbReference type="EMBL" id="KAF3005961.1"/>
    </source>
</evidence>
<comment type="caution">
    <text evidence="3">The sequence shown here is derived from an EMBL/GenBank/DDBJ whole genome shotgun (WGS) entry which is preliminary data.</text>
</comment>
<accession>A0A9P4WD17</accession>
<gene>
    <name evidence="3" type="ORF">E8E13_010243</name>
</gene>
<reference evidence="3" key="1">
    <citation type="submission" date="2019-04" db="EMBL/GenBank/DDBJ databases">
        <title>Sequencing of skin fungus with MAO and IRED activity.</title>
        <authorList>
            <person name="Marsaioli A.J."/>
            <person name="Bonatto J.M.C."/>
            <person name="Reis Junior O."/>
        </authorList>
    </citation>
    <scope>NUCLEOTIDE SEQUENCE</scope>
    <source>
        <strain evidence="3">30M1</strain>
    </source>
</reference>
<keyword evidence="1" id="KW-0812">Transmembrane</keyword>
<keyword evidence="4" id="KW-1185">Reference proteome</keyword>